<dbReference type="PANTHER" id="PTHR22715">
    <property type="entry name" value="TRANSFORMING GROWTH FACTOR BETA REGULATED GENE 1"/>
    <property type="match status" value="1"/>
</dbReference>
<reference evidence="1" key="2">
    <citation type="submission" date="2021-12" db="EMBL/GenBank/DDBJ databases">
        <title>Resequencing data analysis of finger millet.</title>
        <authorList>
            <person name="Hatakeyama M."/>
            <person name="Aluri S."/>
            <person name="Balachadran M.T."/>
            <person name="Sivarajan S.R."/>
            <person name="Poveda L."/>
            <person name="Shimizu-Inatsugi R."/>
            <person name="Schlapbach R."/>
            <person name="Sreeman S.M."/>
            <person name="Shimizu K.K."/>
        </authorList>
    </citation>
    <scope>NUCLEOTIDE SEQUENCE</scope>
</reference>
<dbReference type="AlphaFoldDB" id="A0AAV5DNN2"/>
<evidence type="ECO:0000313" key="2">
    <source>
        <dbReference type="Proteomes" id="UP001054889"/>
    </source>
</evidence>
<name>A0AAV5DNN2_ELECO</name>
<dbReference type="GO" id="GO:0005634">
    <property type="term" value="C:nucleus"/>
    <property type="evidence" value="ECO:0007669"/>
    <property type="project" value="TreeGrafter"/>
</dbReference>
<sequence>MSAAADDTDGDRVIEVVSAGALYRGEEWERKYWSCSRVTSTEGDSATGATPDLAWKNFKKKSGAKLTNWQRRRSFPQKIDGAEACPDLWSLCSFAFHVKLKCFLGSKMHLFRDCFVRELIVYTTGAVMQKLPGAVIADSASTSLNKDTTDVFDVDRLPVCLDKTSRIGATVSTTVDKGTNINSSETYLHGGSPCDMAKGGSANGDCSKDECVVKLHGIKDVVEDTFEDVDSWDDDTSKSRVVHHYVSDDACSREPNEHLKDEFEVKLDEMKDVVEDSFEDAYILADNPLKSRAVCHHMSDDACSRQPNQHSKDDSVAKLDEMKDVVEDSFEEDANIWGDNTFKSRPVRYHTSDDACSRLRNEQLKNESAEDSFGQLEHICGDNTSKTRAVCHHRSDDACSRQPNEHLKDESVAKLDEMIDFVEDSFEEDAHIMGDNTSKFRAFGHHVSDDACSIEPNEHSKVLDGVIKGHVETFECQEEFGGDECPYPENYNHCNSMSHTNGMKAGSVSLDLLCNENIDNGLVDYTFGRSCFTPDGQFVVLMSSVGIPFLQVGKH</sequence>
<proteinExistence type="predicted"/>
<dbReference type="EMBL" id="BQKI01000021">
    <property type="protein sequence ID" value="GJN11932.1"/>
    <property type="molecule type" value="Genomic_DNA"/>
</dbReference>
<evidence type="ECO:0000313" key="1">
    <source>
        <dbReference type="EMBL" id="GJN11932.1"/>
    </source>
</evidence>
<organism evidence="1 2">
    <name type="scientific">Eleusine coracana subsp. coracana</name>
    <dbReference type="NCBI Taxonomy" id="191504"/>
    <lineage>
        <taxon>Eukaryota</taxon>
        <taxon>Viridiplantae</taxon>
        <taxon>Streptophyta</taxon>
        <taxon>Embryophyta</taxon>
        <taxon>Tracheophyta</taxon>
        <taxon>Spermatophyta</taxon>
        <taxon>Magnoliopsida</taxon>
        <taxon>Liliopsida</taxon>
        <taxon>Poales</taxon>
        <taxon>Poaceae</taxon>
        <taxon>PACMAD clade</taxon>
        <taxon>Chloridoideae</taxon>
        <taxon>Cynodonteae</taxon>
        <taxon>Eleusininae</taxon>
        <taxon>Eleusine</taxon>
    </lineage>
</organism>
<accession>A0AAV5DNN2</accession>
<dbReference type="Proteomes" id="UP001054889">
    <property type="component" value="Unassembled WGS sequence"/>
</dbReference>
<keyword evidence="2" id="KW-1185">Reference proteome</keyword>
<dbReference type="GO" id="GO:0051726">
    <property type="term" value="P:regulation of cell cycle"/>
    <property type="evidence" value="ECO:0007669"/>
    <property type="project" value="TreeGrafter"/>
</dbReference>
<gene>
    <name evidence="1" type="primary">ga30170</name>
    <name evidence="1" type="ORF">PR202_ga30170</name>
</gene>
<reference evidence="1" key="1">
    <citation type="journal article" date="2018" name="DNA Res.">
        <title>Multiple hybrid de novo genome assembly of finger millet, an orphan allotetraploid crop.</title>
        <authorList>
            <person name="Hatakeyama M."/>
            <person name="Aluri S."/>
            <person name="Balachadran M.T."/>
            <person name="Sivarajan S.R."/>
            <person name="Patrignani A."/>
            <person name="Gruter S."/>
            <person name="Poveda L."/>
            <person name="Shimizu-Inatsugi R."/>
            <person name="Baeten J."/>
            <person name="Francoijs K.J."/>
            <person name="Nataraja K.N."/>
            <person name="Reddy Y.A.N."/>
            <person name="Phadnis S."/>
            <person name="Ravikumar R.L."/>
            <person name="Schlapbach R."/>
            <person name="Sreeman S.M."/>
            <person name="Shimizu K.K."/>
        </authorList>
    </citation>
    <scope>NUCLEOTIDE SEQUENCE</scope>
</reference>
<dbReference type="PANTHER" id="PTHR22715:SF1">
    <property type="entry name" value="DNA BINDING PROTEIN"/>
    <property type="match status" value="1"/>
</dbReference>
<protein>
    <submittedName>
        <fullName evidence="1">Uncharacterized protein</fullName>
    </submittedName>
</protein>
<comment type="caution">
    <text evidence="1">The sequence shown here is derived from an EMBL/GenBank/DDBJ whole genome shotgun (WGS) entry which is preliminary data.</text>
</comment>
<dbReference type="InterPro" id="IPR040092">
    <property type="entry name" value="TBRG1"/>
</dbReference>